<organism evidence="2 3">
    <name type="scientific">Novosphingobium flavum</name>
    <dbReference type="NCBI Taxonomy" id="1778672"/>
    <lineage>
        <taxon>Bacteria</taxon>
        <taxon>Pseudomonadati</taxon>
        <taxon>Pseudomonadota</taxon>
        <taxon>Alphaproteobacteria</taxon>
        <taxon>Sphingomonadales</taxon>
        <taxon>Sphingomonadaceae</taxon>
        <taxon>Novosphingobium</taxon>
    </lineage>
</organism>
<protein>
    <submittedName>
        <fullName evidence="2">Malonate transporter subunit MadL</fullName>
    </submittedName>
</protein>
<dbReference type="NCBIfam" id="TIGR00807">
    <property type="entry name" value="malonate_madL"/>
    <property type="match status" value="1"/>
</dbReference>
<feature type="transmembrane region" description="Helical" evidence="1">
    <location>
        <begin position="77"/>
        <end position="96"/>
    </location>
</feature>
<dbReference type="Proteomes" id="UP000566813">
    <property type="component" value="Unassembled WGS sequence"/>
</dbReference>
<feature type="transmembrane region" description="Helical" evidence="1">
    <location>
        <begin position="46"/>
        <end position="65"/>
    </location>
</feature>
<dbReference type="EMBL" id="JACLAW010000011">
    <property type="protein sequence ID" value="MBC2666741.1"/>
    <property type="molecule type" value="Genomic_DNA"/>
</dbReference>
<name>A0A7X1FTN6_9SPHN</name>
<proteinExistence type="predicted"/>
<dbReference type="AlphaFoldDB" id="A0A7X1FTN6"/>
<dbReference type="Pfam" id="PF03817">
    <property type="entry name" value="MadL"/>
    <property type="match status" value="1"/>
</dbReference>
<sequence length="148" mass="14964">MHNPKEEHLPPGDRRSVIVGVALLAACTLVGAIAGDALGTVLGVKANVGGVGIAMILLIAGRIWLLRRGLLSGGIRLGVELWGALYIPIVVAMAAQQNVAAAVRGGPLVIIVAIVTTALCFACVGLIGRAASFRPSTGELPATGEVAE</sequence>
<keyword evidence="1" id="KW-1133">Transmembrane helix</keyword>
<dbReference type="InterPro" id="IPR004690">
    <property type="entry name" value="Maln_transptMadL"/>
</dbReference>
<gene>
    <name evidence="2" type="primary">madL</name>
    <name evidence="2" type="ORF">H7F51_14565</name>
</gene>
<dbReference type="PROSITE" id="PS51257">
    <property type="entry name" value="PROKAR_LIPOPROTEIN"/>
    <property type="match status" value="1"/>
</dbReference>
<dbReference type="GO" id="GO:0016020">
    <property type="term" value="C:membrane"/>
    <property type="evidence" value="ECO:0007669"/>
    <property type="project" value="InterPro"/>
</dbReference>
<evidence type="ECO:0000313" key="2">
    <source>
        <dbReference type="EMBL" id="MBC2666741.1"/>
    </source>
</evidence>
<feature type="transmembrane region" description="Helical" evidence="1">
    <location>
        <begin position="108"/>
        <end position="127"/>
    </location>
</feature>
<dbReference type="RefSeq" id="WP_185665031.1">
    <property type="nucleotide sequence ID" value="NZ_JACLAW010000011.1"/>
</dbReference>
<keyword evidence="1" id="KW-0812">Transmembrane</keyword>
<reference evidence="2 3" key="1">
    <citation type="submission" date="2020-08" db="EMBL/GenBank/DDBJ databases">
        <title>The genome sequence of type strain Novosphingobium flavum NBRC 111647.</title>
        <authorList>
            <person name="Liu Y."/>
        </authorList>
    </citation>
    <scope>NUCLEOTIDE SEQUENCE [LARGE SCALE GENOMIC DNA]</scope>
    <source>
        <strain evidence="2 3">NBRC 111647</strain>
    </source>
</reference>
<comment type="caution">
    <text evidence="2">The sequence shown here is derived from an EMBL/GenBank/DDBJ whole genome shotgun (WGS) entry which is preliminary data.</text>
</comment>
<keyword evidence="1" id="KW-0472">Membrane</keyword>
<evidence type="ECO:0000256" key="1">
    <source>
        <dbReference type="SAM" id="Phobius"/>
    </source>
</evidence>
<feature type="transmembrane region" description="Helical" evidence="1">
    <location>
        <begin position="16"/>
        <end position="34"/>
    </location>
</feature>
<evidence type="ECO:0000313" key="3">
    <source>
        <dbReference type="Proteomes" id="UP000566813"/>
    </source>
</evidence>
<accession>A0A7X1FTN6</accession>
<keyword evidence="3" id="KW-1185">Reference proteome</keyword>